<dbReference type="InterPro" id="IPR002575">
    <property type="entry name" value="Aminoglycoside_PTrfase"/>
</dbReference>
<dbReference type="EMBL" id="JAAMOX010000001">
    <property type="protein sequence ID" value="NIH53914.1"/>
    <property type="molecule type" value="Genomic_DNA"/>
</dbReference>
<dbReference type="NCBIfam" id="TIGR01767">
    <property type="entry name" value="MTRK"/>
    <property type="match status" value="1"/>
</dbReference>
<dbReference type="Gene3D" id="3.90.1200.10">
    <property type="match status" value="1"/>
</dbReference>
<dbReference type="Gene3D" id="3.30.200.20">
    <property type="entry name" value="Phosphorylase Kinase, domain 1"/>
    <property type="match status" value="1"/>
</dbReference>
<dbReference type="GO" id="GO:0009086">
    <property type="term" value="P:methionine biosynthetic process"/>
    <property type="evidence" value="ECO:0007669"/>
    <property type="project" value="InterPro"/>
</dbReference>
<sequence>MTNEMLTVESVATYINTREPLTGLIDTTSMTVAEVGDGNLNQVFLCEDDAGRKLVLKQALPYVRLVGPAWPMTVDRAAREAHALTTHSALAPELVCRVIDYNPDEYVLALEDLSDHEVFRTRLNAGGDHAGVFEAVSRLTAKVLFGTSWLALGEEGFRLQAAETTNSELCLITEELVLTEPYVGGERNSVHPTIKGLVSELQADDAWIAAAMQMKRRFLTCQEALVHGDLHTGSIFVRGTENSADFSVRAFDSEFAFYGPIGLDLGLLWANIIAAAARASALGEDDRATSLLQTIEPSWNAFVAELRALWPSRVKPAEYPDAFLESWLASILDDALGFAGAECCRRIIGLAKLSDIESLPEDRYAAGAGVVLRVGRSLLINRSARELSTYLDEFNAERAANV</sequence>
<reference evidence="9 10" key="1">
    <citation type="submission" date="2020-02" db="EMBL/GenBank/DDBJ databases">
        <title>Sequencing the genomes of 1000 actinobacteria strains.</title>
        <authorList>
            <person name="Klenk H.-P."/>
        </authorList>
    </citation>
    <scope>NUCLEOTIDE SEQUENCE [LARGE SCALE GENOMIC DNA]</scope>
    <source>
        <strain evidence="9 10">DSM 27960</strain>
    </source>
</reference>
<feature type="domain" description="Aminoglycoside phosphotransferase" evidence="8">
    <location>
        <begin position="32"/>
        <end position="287"/>
    </location>
</feature>
<comment type="subunit">
    <text evidence="2">Homodimer.</text>
</comment>
<evidence type="ECO:0000256" key="1">
    <source>
        <dbReference type="ARBA" id="ARBA00010165"/>
    </source>
</evidence>
<dbReference type="GO" id="GO:0005524">
    <property type="term" value="F:ATP binding"/>
    <property type="evidence" value="ECO:0007669"/>
    <property type="project" value="UniProtKB-KW"/>
</dbReference>
<evidence type="ECO:0000256" key="7">
    <source>
        <dbReference type="ARBA" id="ARBA00022840"/>
    </source>
</evidence>
<dbReference type="PANTHER" id="PTHR34273">
    <property type="entry name" value="METHYLTHIORIBOSE KINASE"/>
    <property type="match status" value="1"/>
</dbReference>
<comment type="similarity">
    <text evidence="1">Belongs to the methylthioribose kinase family.</text>
</comment>
<evidence type="ECO:0000259" key="8">
    <source>
        <dbReference type="Pfam" id="PF01636"/>
    </source>
</evidence>
<organism evidence="9 10">
    <name type="scientific">Lysinibacter cavernae</name>
    <dbReference type="NCBI Taxonomy" id="1640652"/>
    <lineage>
        <taxon>Bacteria</taxon>
        <taxon>Bacillati</taxon>
        <taxon>Actinomycetota</taxon>
        <taxon>Actinomycetes</taxon>
        <taxon>Micrococcales</taxon>
        <taxon>Microbacteriaceae</taxon>
        <taxon>Lysinibacter</taxon>
    </lineage>
</organism>
<accession>A0A7X5R1J2</accession>
<evidence type="ECO:0000256" key="3">
    <source>
        <dbReference type="ARBA" id="ARBA00012128"/>
    </source>
</evidence>
<dbReference type="InterPro" id="IPR011009">
    <property type="entry name" value="Kinase-like_dom_sf"/>
</dbReference>
<evidence type="ECO:0000256" key="4">
    <source>
        <dbReference type="ARBA" id="ARBA00022679"/>
    </source>
</evidence>
<keyword evidence="6 9" id="KW-0418">Kinase</keyword>
<dbReference type="AlphaFoldDB" id="A0A7X5R1J2"/>
<evidence type="ECO:0000256" key="6">
    <source>
        <dbReference type="ARBA" id="ARBA00022777"/>
    </source>
</evidence>
<comment type="caution">
    <text evidence="9">The sequence shown here is derived from an EMBL/GenBank/DDBJ whole genome shotgun (WGS) entry which is preliminary data.</text>
</comment>
<dbReference type="RefSeq" id="WP_167149915.1">
    <property type="nucleotide sequence ID" value="NZ_JAAMOX010000001.1"/>
</dbReference>
<evidence type="ECO:0000313" key="10">
    <source>
        <dbReference type="Proteomes" id="UP000541033"/>
    </source>
</evidence>
<evidence type="ECO:0000313" key="9">
    <source>
        <dbReference type="EMBL" id="NIH53914.1"/>
    </source>
</evidence>
<evidence type="ECO:0000256" key="5">
    <source>
        <dbReference type="ARBA" id="ARBA00022741"/>
    </source>
</evidence>
<dbReference type="Proteomes" id="UP000541033">
    <property type="component" value="Unassembled WGS sequence"/>
</dbReference>
<proteinExistence type="inferred from homology"/>
<dbReference type="SUPFAM" id="SSF56112">
    <property type="entry name" value="Protein kinase-like (PK-like)"/>
    <property type="match status" value="1"/>
</dbReference>
<name>A0A7X5R1J2_9MICO</name>
<dbReference type="PANTHER" id="PTHR34273:SF2">
    <property type="entry name" value="METHYLTHIORIBOSE KINASE"/>
    <property type="match status" value="1"/>
</dbReference>
<dbReference type="GO" id="GO:0046522">
    <property type="term" value="F:S-methyl-5-thioribose kinase activity"/>
    <property type="evidence" value="ECO:0007669"/>
    <property type="project" value="UniProtKB-EC"/>
</dbReference>
<dbReference type="Pfam" id="PF01636">
    <property type="entry name" value="APH"/>
    <property type="match status" value="1"/>
</dbReference>
<evidence type="ECO:0000256" key="2">
    <source>
        <dbReference type="ARBA" id="ARBA00011738"/>
    </source>
</evidence>
<dbReference type="InterPro" id="IPR009212">
    <property type="entry name" value="Methylthioribose_kinase"/>
</dbReference>
<protein>
    <recommendedName>
        <fullName evidence="3">S-methyl-5-thioribose kinase</fullName>
        <ecNumber evidence="3">2.7.1.100</ecNumber>
    </recommendedName>
</protein>
<keyword evidence="4 9" id="KW-0808">Transferase</keyword>
<gene>
    <name evidence="9" type="ORF">FHX76_001782</name>
</gene>
<dbReference type="EC" id="2.7.1.100" evidence="3"/>
<keyword evidence="5" id="KW-0547">Nucleotide-binding</keyword>
<keyword evidence="10" id="KW-1185">Reference proteome</keyword>
<keyword evidence="7" id="KW-0067">ATP-binding</keyword>